<evidence type="ECO:0000313" key="3">
    <source>
        <dbReference type="Proteomes" id="UP000799444"/>
    </source>
</evidence>
<keyword evidence="1" id="KW-1133">Transmembrane helix</keyword>
<evidence type="ECO:0000256" key="1">
    <source>
        <dbReference type="SAM" id="Phobius"/>
    </source>
</evidence>
<keyword evidence="1" id="KW-0812">Transmembrane</keyword>
<name>A0A9P4UZZ2_9PLEO</name>
<dbReference type="Proteomes" id="UP000799444">
    <property type="component" value="Unassembled WGS sequence"/>
</dbReference>
<proteinExistence type="predicted"/>
<protein>
    <submittedName>
        <fullName evidence="2">Uncharacterized protein</fullName>
    </submittedName>
</protein>
<evidence type="ECO:0000313" key="2">
    <source>
        <dbReference type="EMBL" id="KAF2731626.1"/>
    </source>
</evidence>
<dbReference type="AlphaFoldDB" id="A0A9P4UZZ2"/>
<feature type="transmembrane region" description="Helical" evidence="1">
    <location>
        <begin position="78"/>
        <end position="99"/>
    </location>
</feature>
<reference evidence="2" key="1">
    <citation type="journal article" date="2020" name="Stud. Mycol.">
        <title>101 Dothideomycetes genomes: a test case for predicting lifestyles and emergence of pathogens.</title>
        <authorList>
            <person name="Haridas S."/>
            <person name="Albert R."/>
            <person name="Binder M."/>
            <person name="Bloem J."/>
            <person name="Labutti K."/>
            <person name="Salamov A."/>
            <person name="Andreopoulos B."/>
            <person name="Baker S."/>
            <person name="Barry K."/>
            <person name="Bills G."/>
            <person name="Bluhm B."/>
            <person name="Cannon C."/>
            <person name="Castanera R."/>
            <person name="Culley D."/>
            <person name="Daum C."/>
            <person name="Ezra D."/>
            <person name="Gonzalez J."/>
            <person name="Henrissat B."/>
            <person name="Kuo A."/>
            <person name="Liang C."/>
            <person name="Lipzen A."/>
            <person name="Lutzoni F."/>
            <person name="Magnuson J."/>
            <person name="Mondo S."/>
            <person name="Nolan M."/>
            <person name="Ohm R."/>
            <person name="Pangilinan J."/>
            <person name="Park H.-J."/>
            <person name="Ramirez L."/>
            <person name="Alfaro M."/>
            <person name="Sun H."/>
            <person name="Tritt A."/>
            <person name="Yoshinaga Y."/>
            <person name="Zwiers L.-H."/>
            <person name="Turgeon B."/>
            <person name="Goodwin S."/>
            <person name="Spatafora J."/>
            <person name="Crous P."/>
            <person name="Grigoriev I."/>
        </authorList>
    </citation>
    <scope>NUCLEOTIDE SEQUENCE</scope>
    <source>
        <strain evidence="2">CBS 125425</strain>
    </source>
</reference>
<comment type="caution">
    <text evidence="2">The sequence shown here is derived from an EMBL/GenBank/DDBJ whole genome shotgun (WGS) entry which is preliminary data.</text>
</comment>
<keyword evidence="1" id="KW-0472">Membrane</keyword>
<gene>
    <name evidence="2" type="ORF">EJ04DRAFT_365333</name>
</gene>
<keyword evidence="3" id="KW-1185">Reference proteome</keyword>
<dbReference type="EMBL" id="ML996192">
    <property type="protein sequence ID" value="KAF2731626.1"/>
    <property type="molecule type" value="Genomic_DNA"/>
</dbReference>
<organism evidence="2 3">
    <name type="scientific">Polyplosphaeria fusca</name>
    <dbReference type="NCBI Taxonomy" id="682080"/>
    <lineage>
        <taxon>Eukaryota</taxon>
        <taxon>Fungi</taxon>
        <taxon>Dikarya</taxon>
        <taxon>Ascomycota</taxon>
        <taxon>Pezizomycotina</taxon>
        <taxon>Dothideomycetes</taxon>
        <taxon>Pleosporomycetidae</taxon>
        <taxon>Pleosporales</taxon>
        <taxon>Tetraplosphaeriaceae</taxon>
        <taxon>Polyplosphaeria</taxon>
    </lineage>
</organism>
<accession>A0A9P4UZZ2</accession>
<sequence length="104" mass="12068">MGKGSRWVQYRSVRFEPECFVLGMVDCGLWRREDVSGWGWGRAHGSGIFRLFGSRTLGEDRHGLREWVSLRVGLQLKLCRFVMVLSLLLLEMLIALFQLKTRLP</sequence>